<dbReference type="CDD" id="cd16914">
    <property type="entry name" value="EcfT"/>
    <property type="match status" value="1"/>
</dbReference>
<dbReference type="PANTHER" id="PTHR43723:SF1">
    <property type="entry name" value="COBALT TRANSPORT PROTEIN CBIQ"/>
    <property type="match status" value="1"/>
</dbReference>
<dbReference type="GO" id="GO:0006824">
    <property type="term" value="P:cobalt ion transport"/>
    <property type="evidence" value="ECO:0007669"/>
    <property type="project" value="InterPro"/>
</dbReference>
<feature type="transmembrane region" description="Helical" evidence="6">
    <location>
        <begin position="65"/>
        <end position="84"/>
    </location>
</feature>
<keyword evidence="4 6" id="KW-1133">Transmembrane helix</keyword>
<dbReference type="EMBL" id="PXZH01000001">
    <property type="protein sequence ID" value="RST90312.1"/>
    <property type="molecule type" value="Genomic_DNA"/>
</dbReference>
<evidence type="ECO:0000313" key="7">
    <source>
        <dbReference type="EMBL" id="RST90312.1"/>
    </source>
</evidence>
<feature type="transmembrane region" description="Helical" evidence="6">
    <location>
        <begin position="23"/>
        <end position="53"/>
    </location>
</feature>
<evidence type="ECO:0000256" key="2">
    <source>
        <dbReference type="ARBA" id="ARBA00022475"/>
    </source>
</evidence>
<gene>
    <name evidence="7" type="primary">cbiQ</name>
    <name evidence="7" type="ORF">C7P63_04360</name>
</gene>
<dbReference type="InterPro" id="IPR012809">
    <property type="entry name" value="ECF_CbiQ"/>
</dbReference>
<comment type="caution">
    <text evidence="7">The sequence shown here is derived from an EMBL/GenBank/DDBJ whole genome shotgun (WGS) entry which is preliminary data.</text>
</comment>
<evidence type="ECO:0000256" key="5">
    <source>
        <dbReference type="ARBA" id="ARBA00023136"/>
    </source>
</evidence>
<reference evidence="7 8" key="1">
    <citation type="submission" date="2018-03" db="EMBL/GenBank/DDBJ databases">
        <authorList>
            <person name="Gulvik C.A."/>
        </authorList>
    </citation>
    <scope>NUCLEOTIDE SEQUENCE [LARGE SCALE GENOMIC DNA]</scope>
    <source>
        <strain evidence="7 8">JCM 31581</strain>
    </source>
</reference>
<dbReference type="RefSeq" id="WP_125942925.1">
    <property type="nucleotide sequence ID" value="NZ_PXZH01000001.1"/>
</dbReference>
<dbReference type="OrthoDB" id="9815246at2"/>
<feature type="transmembrane region" description="Helical" evidence="6">
    <location>
        <begin position="115"/>
        <end position="135"/>
    </location>
</feature>
<comment type="subcellular location">
    <subcellularLocation>
        <location evidence="1">Cell membrane</location>
        <topology evidence="1">Multi-pass membrane protein</topology>
    </subcellularLocation>
</comment>
<evidence type="ECO:0000256" key="3">
    <source>
        <dbReference type="ARBA" id="ARBA00022692"/>
    </source>
</evidence>
<protein>
    <submittedName>
        <fullName evidence="7">Cobalt ECF transporter T component CbiQ</fullName>
    </submittedName>
</protein>
<dbReference type="GO" id="GO:0043190">
    <property type="term" value="C:ATP-binding cassette (ABC) transporter complex"/>
    <property type="evidence" value="ECO:0007669"/>
    <property type="project" value="InterPro"/>
</dbReference>
<dbReference type="Proteomes" id="UP000277864">
    <property type="component" value="Unassembled WGS sequence"/>
</dbReference>
<evidence type="ECO:0000256" key="4">
    <source>
        <dbReference type="ARBA" id="ARBA00022989"/>
    </source>
</evidence>
<keyword evidence="3 6" id="KW-0812">Transmembrane</keyword>
<dbReference type="AlphaFoldDB" id="A0A429Z9F3"/>
<organism evidence="7 8">
    <name type="scientific">Vagococcus humatus</name>
    <dbReference type="NCBI Taxonomy" id="1889241"/>
    <lineage>
        <taxon>Bacteria</taxon>
        <taxon>Bacillati</taxon>
        <taxon>Bacillota</taxon>
        <taxon>Bacilli</taxon>
        <taxon>Lactobacillales</taxon>
        <taxon>Enterococcaceae</taxon>
        <taxon>Vagococcus</taxon>
    </lineage>
</organism>
<evidence type="ECO:0000313" key="8">
    <source>
        <dbReference type="Proteomes" id="UP000277864"/>
    </source>
</evidence>
<keyword evidence="8" id="KW-1185">Reference proteome</keyword>
<accession>A0A429Z9F3</accession>
<sequence>MLSIDRIAYQSKLVNVAPEIKGIAYLVLLILMFQGTPLIQATLFAILAVVTIYTANITIKRYVKWILLPLPFILISFITIIFSVTDTDTNLLVSVSVFGKYMGLNQEALPMAYSLFFRAIGCLACTFLFSVSVPFNQMLLLLKKCRLPSVLIEITMLMYRFIFILIEETANIYHAQQMRYGFRTLKTSYHSFGLLLKVLFVQSFDRYEKMVVSLEMKYFQGDFPLH</sequence>
<dbReference type="NCBIfam" id="TIGR02454">
    <property type="entry name" value="ECF_T_CbiQ"/>
    <property type="match status" value="1"/>
</dbReference>
<dbReference type="InterPro" id="IPR052770">
    <property type="entry name" value="Cobalt_transport_CbiQ"/>
</dbReference>
<keyword evidence="2" id="KW-1003">Cell membrane</keyword>
<evidence type="ECO:0000256" key="1">
    <source>
        <dbReference type="ARBA" id="ARBA00004651"/>
    </source>
</evidence>
<proteinExistence type="predicted"/>
<name>A0A429Z9F3_9ENTE</name>
<keyword evidence="5 6" id="KW-0472">Membrane</keyword>
<evidence type="ECO:0000256" key="6">
    <source>
        <dbReference type="SAM" id="Phobius"/>
    </source>
</evidence>
<dbReference type="InterPro" id="IPR003339">
    <property type="entry name" value="ABC/ECF_trnsptr_transmembrane"/>
</dbReference>
<dbReference type="PANTHER" id="PTHR43723">
    <property type="entry name" value="COBALT TRANSPORT PROTEIN CBIQ"/>
    <property type="match status" value="1"/>
</dbReference>
<dbReference type="Pfam" id="PF02361">
    <property type="entry name" value="CbiQ"/>
    <property type="match status" value="1"/>
</dbReference>